<dbReference type="InterPro" id="IPR003660">
    <property type="entry name" value="HAMP_dom"/>
</dbReference>
<dbReference type="GO" id="GO:0035556">
    <property type="term" value="P:intracellular signal transduction"/>
    <property type="evidence" value="ECO:0007669"/>
    <property type="project" value="InterPro"/>
</dbReference>
<dbReference type="GO" id="GO:0009190">
    <property type="term" value="P:cyclic nucleotide biosynthetic process"/>
    <property type="evidence" value="ECO:0007669"/>
    <property type="project" value="InterPro"/>
</dbReference>
<feature type="domain" description="HAMP" evidence="3">
    <location>
        <begin position="441"/>
        <end position="493"/>
    </location>
</feature>
<evidence type="ECO:0000256" key="1">
    <source>
        <dbReference type="SAM" id="Phobius"/>
    </source>
</evidence>
<dbReference type="Gene3D" id="1.10.8.500">
    <property type="entry name" value="HAMP domain in histidine kinase"/>
    <property type="match status" value="1"/>
</dbReference>
<dbReference type="SUPFAM" id="SSF55073">
    <property type="entry name" value="Nucleotide cyclase"/>
    <property type="match status" value="1"/>
</dbReference>
<dbReference type="PROSITE" id="PS50885">
    <property type="entry name" value="HAMP"/>
    <property type="match status" value="1"/>
</dbReference>
<dbReference type="Gene3D" id="3.30.70.1230">
    <property type="entry name" value="Nucleotide cyclase"/>
    <property type="match status" value="1"/>
</dbReference>
<dbReference type="InterPro" id="IPR001054">
    <property type="entry name" value="A/G_cyclase"/>
</dbReference>
<dbReference type="PANTHER" id="PTHR45655:SF13">
    <property type="entry name" value="SOLUBLE GUANYLATE CYCLASE GCY-32-RELATED"/>
    <property type="match status" value="1"/>
</dbReference>
<dbReference type="CDD" id="cd06225">
    <property type="entry name" value="HAMP"/>
    <property type="match status" value="1"/>
</dbReference>
<dbReference type="GO" id="GO:0004016">
    <property type="term" value="F:adenylate cyclase activity"/>
    <property type="evidence" value="ECO:0007669"/>
    <property type="project" value="UniProtKB-ARBA"/>
</dbReference>
<dbReference type="STRING" id="156994.SAMN04488028_101498"/>
<evidence type="ECO:0000259" key="3">
    <source>
        <dbReference type="PROSITE" id="PS50885"/>
    </source>
</evidence>
<feature type="transmembrane region" description="Helical" evidence="1">
    <location>
        <begin position="420"/>
        <end position="443"/>
    </location>
</feature>
<dbReference type="PROSITE" id="PS50125">
    <property type="entry name" value="GUANYLATE_CYCLASE_2"/>
    <property type="match status" value="1"/>
</dbReference>
<keyword evidence="1" id="KW-0472">Membrane</keyword>
<evidence type="ECO:0000313" key="4">
    <source>
        <dbReference type="EMBL" id="SHJ55819.1"/>
    </source>
</evidence>
<protein>
    <submittedName>
        <fullName evidence="4">Adenylate cyclase, class 3</fullName>
    </submittedName>
</protein>
<dbReference type="PANTHER" id="PTHR45655">
    <property type="entry name" value="GUANYLATE CYCLASE SOLUBLE SUBUNIT BETA-2"/>
    <property type="match status" value="1"/>
</dbReference>
<dbReference type="InterPro" id="IPR029787">
    <property type="entry name" value="Nucleotide_cyclase"/>
</dbReference>
<dbReference type="SMART" id="SM00304">
    <property type="entry name" value="HAMP"/>
    <property type="match status" value="1"/>
</dbReference>
<dbReference type="SUPFAM" id="SSF158472">
    <property type="entry name" value="HAMP domain-like"/>
    <property type="match status" value="1"/>
</dbReference>
<organism evidence="4 5">
    <name type="scientific">Reichenbachiella agariperforans</name>
    <dbReference type="NCBI Taxonomy" id="156994"/>
    <lineage>
        <taxon>Bacteria</taxon>
        <taxon>Pseudomonadati</taxon>
        <taxon>Bacteroidota</taxon>
        <taxon>Cytophagia</taxon>
        <taxon>Cytophagales</taxon>
        <taxon>Reichenbachiellaceae</taxon>
        <taxon>Reichenbachiella</taxon>
    </lineage>
</organism>
<dbReference type="AlphaFoldDB" id="A0A1M6KA57"/>
<keyword evidence="1" id="KW-1133">Transmembrane helix</keyword>
<accession>A0A1M6KA57</accession>
<dbReference type="Proteomes" id="UP000184474">
    <property type="component" value="Unassembled WGS sequence"/>
</dbReference>
<sequence>MLPKNYRGLVSISIQSKLTVIVVLVSIVSTLIVSLFSYNKAKNAIVAGVYDQLTSLRTSREYHIDGYFASIKDQVEYISKDSIVSVCLRDLGPAFEDLNSVRLTRSQERKLDAYYDDYLDQLEANIEIYRSKKLYVPKQPVGKYLQYQYIANNPYPTGQKEKMDRVTSILDYDRIAATVHNRLKNFMSEMKFYDVLLMDTEGNVVYTVKKEPDFATNLKEGPYSSSNLGHLVQEILDNKDIHGGKFVDFELYRPSLGTPSSFVAAPVYSEDDFVGIIALQMPISRVNQIMSAGEDWEDDGLGKTGEIYLVGSDYLMRNDARMLLEDSAKYLKTIRKVKDSDTQIKMIERFGTSVFFQNINTEASREALSGVTNHKIVENFMGEDVLSSYAPFEKFGLHWAIIAEQDESEGLSELHRYRQFVIIILVVAIILFTAIGMLSSSLFTRPIFKLIESARRISEGDLTAKVKIQTFDEYEVLAKSFNTIADSVRDYDKKLTRLTNRFDTLVSNLMPDLFTERWKAGEQDLIIRQSNVTVLYADITGFTALSRERPPHESIKILNDLVESFDSLGTQYDIEKVTTIGDNYLAVSGVETPKLDHNTTIVNFALEMRRIVRQYSDTNELKLGLAVAVNSGDVFAGIVGRKKLKYDVWGEAVNTANFLSDFAEKDEILVSESIYENLVDIYEMEEKQGVKGLEGIKVWNVVRAINRDITNE</sequence>
<keyword evidence="1" id="KW-0812">Transmembrane</keyword>
<dbReference type="Pfam" id="PF00211">
    <property type="entry name" value="Guanylate_cyc"/>
    <property type="match status" value="1"/>
</dbReference>
<dbReference type="SMART" id="SM00044">
    <property type="entry name" value="CYCc"/>
    <property type="match status" value="1"/>
</dbReference>
<evidence type="ECO:0000259" key="2">
    <source>
        <dbReference type="PROSITE" id="PS50125"/>
    </source>
</evidence>
<reference evidence="5" key="1">
    <citation type="submission" date="2016-11" db="EMBL/GenBank/DDBJ databases">
        <authorList>
            <person name="Varghese N."/>
            <person name="Submissions S."/>
        </authorList>
    </citation>
    <scope>NUCLEOTIDE SEQUENCE [LARGE SCALE GENOMIC DNA]</scope>
    <source>
        <strain evidence="5">DSM 26134</strain>
    </source>
</reference>
<gene>
    <name evidence="4" type="ORF">SAMN04488028_101498</name>
</gene>
<dbReference type="GO" id="GO:0016020">
    <property type="term" value="C:membrane"/>
    <property type="evidence" value="ECO:0007669"/>
    <property type="project" value="InterPro"/>
</dbReference>
<dbReference type="Gene3D" id="3.30.450.20">
    <property type="entry name" value="PAS domain"/>
    <property type="match status" value="1"/>
</dbReference>
<dbReference type="EMBL" id="FRAA01000001">
    <property type="protein sequence ID" value="SHJ55819.1"/>
    <property type="molecule type" value="Genomic_DNA"/>
</dbReference>
<dbReference type="Pfam" id="PF00672">
    <property type="entry name" value="HAMP"/>
    <property type="match status" value="1"/>
</dbReference>
<dbReference type="CDD" id="cd07302">
    <property type="entry name" value="CHD"/>
    <property type="match status" value="1"/>
</dbReference>
<evidence type="ECO:0000313" key="5">
    <source>
        <dbReference type="Proteomes" id="UP000184474"/>
    </source>
</evidence>
<name>A0A1M6KA57_REIAG</name>
<dbReference type="RefSeq" id="WP_073119117.1">
    <property type="nucleotide sequence ID" value="NZ_FRAA01000001.1"/>
</dbReference>
<keyword evidence="5" id="KW-1185">Reference proteome</keyword>
<feature type="transmembrane region" description="Helical" evidence="1">
    <location>
        <begin position="20"/>
        <end position="38"/>
    </location>
</feature>
<proteinExistence type="predicted"/>
<feature type="domain" description="Guanylate cyclase" evidence="2">
    <location>
        <begin position="533"/>
        <end position="660"/>
    </location>
</feature>